<dbReference type="SUPFAM" id="SSF53223">
    <property type="entry name" value="Aminoacid dehydrogenase-like, N-terminal domain"/>
    <property type="match status" value="1"/>
</dbReference>
<evidence type="ECO:0000256" key="3">
    <source>
        <dbReference type="ARBA" id="ARBA00022857"/>
    </source>
</evidence>
<gene>
    <name evidence="9" type="ORF">HHL11_05885</name>
</gene>
<dbReference type="EMBL" id="JABBFX010000001">
    <property type="protein sequence ID" value="NML43272.1"/>
    <property type="molecule type" value="Genomic_DNA"/>
</dbReference>
<evidence type="ECO:0000256" key="1">
    <source>
        <dbReference type="ARBA" id="ARBA00004871"/>
    </source>
</evidence>
<dbReference type="GO" id="GO:0050661">
    <property type="term" value="F:NADP binding"/>
    <property type="evidence" value="ECO:0007669"/>
    <property type="project" value="TreeGrafter"/>
</dbReference>
<feature type="domain" description="Quinate/shikimate 5-dehydrogenase/glutamyl-tRNA reductase" evidence="7">
    <location>
        <begin position="129"/>
        <end position="176"/>
    </location>
</feature>
<evidence type="ECO:0000259" key="7">
    <source>
        <dbReference type="Pfam" id="PF01488"/>
    </source>
</evidence>
<evidence type="ECO:0000313" key="10">
    <source>
        <dbReference type="Proteomes" id="UP000541185"/>
    </source>
</evidence>
<reference evidence="9 10" key="1">
    <citation type="submission" date="2020-04" db="EMBL/GenBank/DDBJ databases">
        <title>Ramlibacter sp. G-1-2-2 isolated from soil.</title>
        <authorList>
            <person name="Dahal R.H."/>
        </authorList>
    </citation>
    <scope>NUCLEOTIDE SEQUENCE [LARGE SCALE GENOMIC DNA]</scope>
    <source>
        <strain evidence="9 10">G-1-2-2</strain>
    </source>
</reference>
<dbReference type="InterPro" id="IPR022893">
    <property type="entry name" value="Shikimate_DH_fam"/>
</dbReference>
<dbReference type="PANTHER" id="PTHR21089">
    <property type="entry name" value="SHIKIMATE DEHYDROGENASE"/>
    <property type="match status" value="1"/>
</dbReference>
<evidence type="ECO:0000313" key="9">
    <source>
        <dbReference type="EMBL" id="NML43272.1"/>
    </source>
</evidence>
<dbReference type="InterPro" id="IPR046346">
    <property type="entry name" value="Aminoacid_DH-like_N_sf"/>
</dbReference>
<dbReference type="UniPathway" id="UPA00053">
    <property type="reaction ID" value="UER00087"/>
</dbReference>
<evidence type="ECO:0000256" key="2">
    <source>
        <dbReference type="ARBA" id="ARBA00012962"/>
    </source>
</evidence>
<dbReference type="SUPFAM" id="SSF51735">
    <property type="entry name" value="NAD(P)-binding Rossmann-fold domains"/>
    <property type="match status" value="1"/>
</dbReference>
<comment type="pathway">
    <text evidence="1">Metabolic intermediate biosynthesis; chorismate biosynthesis; chorismate from D-erythrose 4-phosphate and phosphoenolpyruvate: step 4/7.</text>
</comment>
<name>A0A848H0W3_9BURK</name>
<organism evidence="9 10">
    <name type="scientific">Ramlibacter agri</name>
    <dbReference type="NCBI Taxonomy" id="2728837"/>
    <lineage>
        <taxon>Bacteria</taxon>
        <taxon>Pseudomonadati</taxon>
        <taxon>Pseudomonadota</taxon>
        <taxon>Betaproteobacteria</taxon>
        <taxon>Burkholderiales</taxon>
        <taxon>Comamonadaceae</taxon>
        <taxon>Ramlibacter</taxon>
    </lineage>
</organism>
<dbReference type="EC" id="1.1.1.25" evidence="2"/>
<keyword evidence="3" id="KW-0521">NADP</keyword>
<comment type="caution">
    <text evidence="9">The sequence shown here is derived from an EMBL/GenBank/DDBJ whole genome shotgun (WGS) entry which is preliminary data.</text>
</comment>
<evidence type="ECO:0000256" key="6">
    <source>
        <dbReference type="ARBA" id="ARBA00049442"/>
    </source>
</evidence>
<dbReference type="GO" id="GO:0009073">
    <property type="term" value="P:aromatic amino acid family biosynthetic process"/>
    <property type="evidence" value="ECO:0007669"/>
    <property type="project" value="UniProtKB-KW"/>
</dbReference>
<keyword evidence="5" id="KW-0057">Aromatic amino acid biosynthesis</keyword>
<dbReference type="PANTHER" id="PTHR21089:SF1">
    <property type="entry name" value="BIFUNCTIONAL 3-DEHYDROQUINATE DEHYDRATASE_SHIKIMATE DEHYDROGENASE, CHLOROPLASTIC"/>
    <property type="match status" value="1"/>
</dbReference>
<proteinExistence type="predicted"/>
<feature type="domain" description="Shikimate dehydrogenase substrate binding N-terminal" evidence="8">
    <location>
        <begin position="15"/>
        <end position="98"/>
    </location>
</feature>
<dbReference type="GO" id="GO:0004764">
    <property type="term" value="F:shikimate 3-dehydrogenase (NADP+) activity"/>
    <property type="evidence" value="ECO:0007669"/>
    <property type="project" value="UniProtKB-EC"/>
</dbReference>
<dbReference type="GO" id="GO:0009423">
    <property type="term" value="P:chorismate biosynthetic process"/>
    <property type="evidence" value="ECO:0007669"/>
    <property type="project" value="UniProtKB-UniPathway"/>
</dbReference>
<dbReference type="RefSeq" id="WP_169417492.1">
    <property type="nucleotide sequence ID" value="NZ_JABBFX010000001.1"/>
</dbReference>
<accession>A0A848H0W3</accession>
<comment type="catalytic activity">
    <reaction evidence="6">
        <text>shikimate + NADP(+) = 3-dehydroshikimate + NADPH + H(+)</text>
        <dbReference type="Rhea" id="RHEA:17737"/>
        <dbReference type="ChEBI" id="CHEBI:15378"/>
        <dbReference type="ChEBI" id="CHEBI:16630"/>
        <dbReference type="ChEBI" id="CHEBI:36208"/>
        <dbReference type="ChEBI" id="CHEBI:57783"/>
        <dbReference type="ChEBI" id="CHEBI:58349"/>
        <dbReference type="EC" id="1.1.1.25"/>
    </reaction>
</comment>
<protein>
    <recommendedName>
        <fullName evidence="2">shikimate dehydrogenase (NADP(+))</fullName>
        <ecNumber evidence="2">1.1.1.25</ecNumber>
    </recommendedName>
</protein>
<dbReference type="Pfam" id="PF08501">
    <property type="entry name" value="Shikimate_dh_N"/>
    <property type="match status" value="1"/>
</dbReference>
<dbReference type="Gene3D" id="3.40.50.720">
    <property type="entry name" value="NAD(P)-binding Rossmann-like Domain"/>
    <property type="match status" value="1"/>
</dbReference>
<dbReference type="GO" id="GO:0005829">
    <property type="term" value="C:cytosol"/>
    <property type="evidence" value="ECO:0007669"/>
    <property type="project" value="TreeGrafter"/>
</dbReference>
<dbReference type="InterPro" id="IPR036291">
    <property type="entry name" value="NAD(P)-bd_dom_sf"/>
</dbReference>
<dbReference type="InterPro" id="IPR006151">
    <property type="entry name" value="Shikm_DH/Glu-tRNA_Rdtase"/>
</dbReference>
<dbReference type="Pfam" id="PF01488">
    <property type="entry name" value="Shikimate_DH"/>
    <property type="match status" value="1"/>
</dbReference>
<keyword evidence="4" id="KW-0560">Oxidoreductase</keyword>
<dbReference type="AlphaFoldDB" id="A0A848H0W3"/>
<dbReference type="InterPro" id="IPR013708">
    <property type="entry name" value="Shikimate_DH-bd_N"/>
</dbReference>
<evidence type="ECO:0000256" key="5">
    <source>
        <dbReference type="ARBA" id="ARBA00023141"/>
    </source>
</evidence>
<keyword evidence="5" id="KW-0028">Amino-acid biosynthesis</keyword>
<dbReference type="Gene3D" id="3.40.50.10860">
    <property type="entry name" value="Leucine Dehydrogenase, chain A, domain 1"/>
    <property type="match status" value="1"/>
</dbReference>
<sequence length="273" mass="28789">MRTSELTGATRIIPVLAWPIVHVKAPRVYNPAFDAAGLDWCQVPMGVHPDDLPATLAQLAKVENLVGLNITIPHKASAFALCSRVGPEALRTGVANTLRREADGTWSGESFDGAGFVEAARHHGMLRPQQPALIVGTGGAGTAIAFALAAAGVKDLILVNREPARAEKLARELREADPQVRVRIGIAHAREAGLAVNATSLGLHASDALPFDPALLQPGTAVFDIIAARDTELMAASQALALPTLGGRPMIEHQVAAQVAFWRGEPHPLQSQP</sequence>
<dbReference type="GO" id="GO:0019632">
    <property type="term" value="P:shikimate metabolic process"/>
    <property type="evidence" value="ECO:0007669"/>
    <property type="project" value="TreeGrafter"/>
</dbReference>
<dbReference type="CDD" id="cd01065">
    <property type="entry name" value="NAD_bind_Shikimate_DH"/>
    <property type="match status" value="1"/>
</dbReference>
<evidence type="ECO:0000256" key="4">
    <source>
        <dbReference type="ARBA" id="ARBA00023002"/>
    </source>
</evidence>
<keyword evidence="10" id="KW-1185">Reference proteome</keyword>
<dbReference type="Proteomes" id="UP000541185">
    <property type="component" value="Unassembled WGS sequence"/>
</dbReference>
<evidence type="ECO:0000259" key="8">
    <source>
        <dbReference type="Pfam" id="PF08501"/>
    </source>
</evidence>